<dbReference type="SUPFAM" id="SSF54373">
    <property type="entry name" value="FAD-linked reductases, C-terminal domain"/>
    <property type="match status" value="1"/>
</dbReference>
<dbReference type="GO" id="GO:0005737">
    <property type="term" value="C:cytoplasm"/>
    <property type="evidence" value="ECO:0007669"/>
    <property type="project" value="TreeGrafter"/>
</dbReference>
<evidence type="ECO:0000256" key="3">
    <source>
        <dbReference type="ARBA" id="ARBA00022630"/>
    </source>
</evidence>
<dbReference type="AlphaFoldDB" id="G2I6R7"/>
<dbReference type="PANTHER" id="PTHR13847:SF280">
    <property type="entry name" value="D-AMINO ACID DEHYDROGENASE"/>
    <property type="match status" value="1"/>
</dbReference>
<evidence type="ECO:0000259" key="8">
    <source>
        <dbReference type="Pfam" id="PF01266"/>
    </source>
</evidence>
<evidence type="ECO:0000256" key="7">
    <source>
        <dbReference type="HAMAP-Rule" id="MF_01202"/>
    </source>
</evidence>
<dbReference type="Gene3D" id="3.50.50.60">
    <property type="entry name" value="FAD/NAD(P)-binding domain"/>
    <property type="match status" value="2"/>
</dbReference>
<dbReference type="InterPro" id="IPR023080">
    <property type="entry name" value="DadA"/>
</dbReference>
<dbReference type="PATRIC" id="fig|634177.7.peg.1607"/>
<feature type="domain" description="FAD dependent oxidoreductase" evidence="8">
    <location>
        <begin position="27"/>
        <end position="425"/>
    </location>
</feature>
<dbReference type="InterPro" id="IPR006076">
    <property type="entry name" value="FAD-dep_OxRdtase"/>
</dbReference>
<evidence type="ECO:0000313" key="10">
    <source>
        <dbReference type="Proteomes" id="UP000009044"/>
    </source>
</evidence>
<dbReference type="STRING" id="634177.GLX_14020"/>
<dbReference type="GO" id="GO:0005886">
    <property type="term" value="C:plasma membrane"/>
    <property type="evidence" value="ECO:0007669"/>
    <property type="project" value="TreeGrafter"/>
</dbReference>
<keyword evidence="4 7" id="KW-0274">FAD</keyword>
<gene>
    <name evidence="7" type="primary">dadA</name>
    <name evidence="9" type="ordered locus">GLX_14020</name>
</gene>
<feature type="binding site" evidence="7">
    <location>
        <begin position="28"/>
        <end position="42"/>
    </location>
    <ligand>
        <name>FAD</name>
        <dbReference type="ChEBI" id="CHEBI:57692"/>
    </ligand>
</feature>
<proteinExistence type="inferred from homology"/>
<dbReference type="GO" id="GO:0055130">
    <property type="term" value="P:D-alanine catabolic process"/>
    <property type="evidence" value="ECO:0007669"/>
    <property type="project" value="TreeGrafter"/>
</dbReference>
<dbReference type="FunFam" id="3.50.50.60:FF:000020">
    <property type="entry name" value="D-amino acid dehydrogenase"/>
    <property type="match status" value="1"/>
</dbReference>
<dbReference type="EMBL" id="AP012159">
    <property type="protein sequence ID" value="BAK83814.1"/>
    <property type="molecule type" value="Genomic_DNA"/>
</dbReference>
<dbReference type="eggNOG" id="COG0665">
    <property type="taxonomic scope" value="Bacteria"/>
</dbReference>
<dbReference type="NCBIfam" id="NF001933">
    <property type="entry name" value="PRK00711.1"/>
    <property type="match status" value="1"/>
</dbReference>
<dbReference type="GO" id="GO:0008718">
    <property type="term" value="F:D-amino-acid dehydrogenase activity"/>
    <property type="evidence" value="ECO:0007669"/>
    <property type="project" value="UniProtKB-UniRule"/>
</dbReference>
<dbReference type="PANTHER" id="PTHR13847">
    <property type="entry name" value="SARCOSINE DEHYDROGENASE-RELATED"/>
    <property type="match status" value="1"/>
</dbReference>
<dbReference type="SUPFAM" id="SSF51905">
    <property type="entry name" value="FAD/NAD(P)-binding domain"/>
    <property type="match status" value="1"/>
</dbReference>
<comment type="catalytic activity">
    <reaction evidence="6 7">
        <text>a D-alpha-amino acid + A + H2O = a 2-oxocarboxylate + AH2 + NH4(+)</text>
        <dbReference type="Rhea" id="RHEA:18125"/>
        <dbReference type="ChEBI" id="CHEBI:13193"/>
        <dbReference type="ChEBI" id="CHEBI:15377"/>
        <dbReference type="ChEBI" id="CHEBI:17499"/>
        <dbReference type="ChEBI" id="CHEBI:28938"/>
        <dbReference type="ChEBI" id="CHEBI:35179"/>
        <dbReference type="ChEBI" id="CHEBI:59871"/>
    </reaction>
</comment>
<comment type="cofactor">
    <cofactor evidence="1 7">
        <name>FAD</name>
        <dbReference type="ChEBI" id="CHEBI:57692"/>
    </cofactor>
</comment>
<evidence type="ECO:0000256" key="5">
    <source>
        <dbReference type="ARBA" id="ARBA00023002"/>
    </source>
</evidence>
<evidence type="ECO:0000256" key="1">
    <source>
        <dbReference type="ARBA" id="ARBA00001974"/>
    </source>
</evidence>
<keyword evidence="5 7" id="KW-0560">Oxidoreductase</keyword>
<organism evidence="9 10">
    <name type="scientific">Komagataeibacter medellinensis (strain NBRC 3288 / BCRC 11682 / LMG 1693 / Kondo 51)</name>
    <name type="common">Gluconacetobacter medellinensis</name>
    <dbReference type="NCBI Taxonomy" id="634177"/>
    <lineage>
        <taxon>Bacteria</taxon>
        <taxon>Pseudomonadati</taxon>
        <taxon>Pseudomonadota</taxon>
        <taxon>Alphaproteobacteria</taxon>
        <taxon>Acetobacterales</taxon>
        <taxon>Acetobacteraceae</taxon>
        <taxon>Komagataeibacter</taxon>
    </lineage>
</organism>
<comment type="function">
    <text evidence="7">Oxidative deamination of D-amino acids.</text>
</comment>
<protein>
    <recommendedName>
        <fullName evidence="7">D-amino acid dehydrogenase</fullName>
        <ecNumber evidence="7">1.4.99.-</ecNumber>
    </recommendedName>
</protein>
<evidence type="ECO:0000256" key="6">
    <source>
        <dbReference type="ARBA" id="ARBA00047884"/>
    </source>
</evidence>
<dbReference type="Gene3D" id="3.30.9.10">
    <property type="entry name" value="D-Amino Acid Oxidase, subunit A, domain 2"/>
    <property type="match status" value="1"/>
</dbReference>
<dbReference type="Proteomes" id="UP000009044">
    <property type="component" value="Chromosome"/>
</dbReference>
<comment type="similarity">
    <text evidence="2 7">Belongs to the DadA oxidoreductase family.</text>
</comment>
<accession>G2I6R7</accession>
<dbReference type="InterPro" id="IPR036188">
    <property type="entry name" value="FAD/NAD-bd_sf"/>
</dbReference>
<evidence type="ECO:0000256" key="4">
    <source>
        <dbReference type="ARBA" id="ARBA00022827"/>
    </source>
</evidence>
<reference evidence="10" key="1">
    <citation type="journal article" date="2011" name="J. Bacteriol.">
        <title>Complete genome sequence of NBRC 3288, a unique cellulose-nonproducing strain of Gluconacetobacter xylinus isolated from vinegar.</title>
        <authorList>
            <person name="Ogino H."/>
            <person name="Azuma Y."/>
            <person name="Hosoyama A."/>
            <person name="Nakazawa H."/>
            <person name="Matsutani M."/>
            <person name="Hasegawa A."/>
            <person name="Otsuyama K."/>
            <person name="Matsushita K."/>
            <person name="Fujita N."/>
            <person name="Shirai M."/>
        </authorList>
    </citation>
    <scope>NUCLEOTIDE SEQUENCE [LARGE SCALE GENOMIC DNA]</scope>
    <source>
        <strain evidence="10">NBRC 3288 / BCRC 11682 / LMG 1693</strain>
    </source>
</reference>
<evidence type="ECO:0000256" key="2">
    <source>
        <dbReference type="ARBA" id="ARBA00009410"/>
    </source>
</evidence>
<name>G2I6R7_KOMMN</name>
<sequence length="446" mass="48440">MTQAVDHCFRLAHPRSVDDGSKDETVKVIVLGAGVVGVTAAWYLAKEGHEVTVVDRQPAAALETSFANAGQISPGFSAPWAEPALPLKVLRWMSGRHAPITIRPRLDLAMLRWIGQLLANCNAHDYGINKARMLRVAQYSRDCLDTLRQDTGITYDDEQRGLIQLFRTQAQLDGASRDMALLEQAGIAHELLDRDGIARHEPGLAAKRHLFSGGLRLPGDESGDCHMFTQRLAQKAEAELGVTFHYETVVEALDAAATEILGVRTSHGRLTADAYVVSMGSYSPLLLRPLGLALPVYPTKGYSLTLPVINAMHAPLSTVNDTSHKVAITRLGGRIRIGGTAELTGYNLRLSRDRRALLELSFSELFGGSGDLSQATYWTGLRPSTPDGTPVIGPSGRFSNLWLNTGHGTLGWTMACGSGRILADRMSNRPTEIPSLDLSLDRYARG</sequence>
<keyword evidence="3 7" id="KW-0285">Flavoprotein</keyword>
<dbReference type="Pfam" id="PF01266">
    <property type="entry name" value="DAO"/>
    <property type="match status" value="1"/>
</dbReference>
<dbReference type="EC" id="1.4.99.-" evidence="7"/>
<dbReference type="KEGG" id="gxy:GLX_14020"/>
<dbReference type="HOGENOM" id="CLU_007884_9_2_5"/>
<dbReference type="HAMAP" id="MF_01202">
    <property type="entry name" value="DadA"/>
    <property type="match status" value="1"/>
</dbReference>
<evidence type="ECO:0000313" key="9">
    <source>
        <dbReference type="EMBL" id="BAK83814.1"/>
    </source>
</evidence>